<keyword evidence="2" id="KW-0418">Kinase</keyword>
<feature type="domain" description="Carbohydrate kinase FGGY C-terminal" evidence="1">
    <location>
        <begin position="9"/>
        <end position="53"/>
    </location>
</feature>
<dbReference type="InterPro" id="IPR018485">
    <property type="entry name" value="FGGY_C"/>
</dbReference>
<dbReference type="EMBL" id="UASD01000009">
    <property type="protein sequence ID" value="SPX17122.1"/>
    <property type="molecule type" value="Genomic_DNA"/>
</dbReference>
<name>A0A2X1NPV2_ECOLX</name>
<keyword evidence="2" id="KW-0808">Transferase</keyword>
<dbReference type="Pfam" id="PF02782">
    <property type="entry name" value="FGGY_C"/>
    <property type="match status" value="1"/>
</dbReference>
<dbReference type="SUPFAM" id="SSF53067">
    <property type="entry name" value="Actin-like ATPase domain"/>
    <property type="match status" value="1"/>
</dbReference>
<gene>
    <name evidence="2" type="primary">fucK_2</name>
    <name evidence="2" type="ORF">NCTC9073_04929</name>
</gene>
<organism evidence="2 3">
    <name type="scientific">Escherichia coli</name>
    <dbReference type="NCBI Taxonomy" id="562"/>
    <lineage>
        <taxon>Bacteria</taxon>
        <taxon>Pseudomonadati</taxon>
        <taxon>Pseudomonadota</taxon>
        <taxon>Gammaproteobacteria</taxon>
        <taxon>Enterobacterales</taxon>
        <taxon>Enterobacteriaceae</taxon>
        <taxon>Escherichia</taxon>
    </lineage>
</organism>
<accession>A0A2X1NPV2</accession>
<dbReference type="InterPro" id="IPR043129">
    <property type="entry name" value="ATPase_NBD"/>
</dbReference>
<dbReference type="Proteomes" id="UP000250780">
    <property type="component" value="Unassembled WGS sequence"/>
</dbReference>
<reference evidence="2 3" key="1">
    <citation type="submission" date="2018-06" db="EMBL/GenBank/DDBJ databases">
        <authorList>
            <consortium name="Pathogen Informatics"/>
            <person name="Doyle S."/>
        </authorList>
    </citation>
    <scope>NUCLEOTIDE SEQUENCE [LARGE SCALE GENOMIC DNA]</scope>
    <source>
        <strain evidence="2 3">NCTC9073</strain>
    </source>
</reference>
<evidence type="ECO:0000313" key="2">
    <source>
        <dbReference type="EMBL" id="SPX17122.1"/>
    </source>
</evidence>
<dbReference type="GO" id="GO:0008737">
    <property type="term" value="F:L-fuculokinase activity"/>
    <property type="evidence" value="ECO:0007669"/>
    <property type="project" value="UniProtKB-EC"/>
</dbReference>
<dbReference type="Gene3D" id="3.30.420.40">
    <property type="match status" value="1"/>
</dbReference>
<evidence type="ECO:0000313" key="3">
    <source>
        <dbReference type="Proteomes" id="UP000250780"/>
    </source>
</evidence>
<protein>
    <submittedName>
        <fullName evidence="2">L-fuculokinase</fullName>
        <ecNumber evidence="2">2.7.1.51</ecNumber>
    </submittedName>
</protein>
<evidence type="ECO:0000259" key="1">
    <source>
        <dbReference type="Pfam" id="PF02782"/>
    </source>
</evidence>
<dbReference type="AlphaFoldDB" id="A0A2X1NPV2"/>
<proteinExistence type="predicted"/>
<sequence length="61" mass="6735">MLEKIGHFKASELLLVGGGSRNTLWNQIKANMLDIPVKVLDDAETTVAGAALFRLVWRRGI</sequence>
<dbReference type="EC" id="2.7.1.51" evidence="2"/>